<name>A0ABP4KMZ2_9MICO</name>
<sequence>MLSAVGAETQVESPLFMASAQPPEPRTRPCAPDALDMEAVVVMPVMPGEDEDA</sequence>
<reference evidence="2" key="1">
    <citation type="journal article" date="2019" name="Int. J. Syst. Evol. Microbiol.">
        <title>The Global Catalogue of Microorganisms (GCM) 10K type strain sequencing project: providing services to taxonomists for standard genome sequencing and annotation.</title>
        <authorList>
            <consortium name="The Broad Institute Genomics Platform"/>
            <consortium name="The Broad Institute Genome Sequencing Center for Infectious Disease"/>
            <person name="Wu L."/>
            <person name="Ma J."/>
        </authorList>
    </citation>
    <scope>NUCLEOTIDE SEQUENCE [LARGE SCALE GENOMIC DNA]</scope>
    <source>
        <strain evidence="2">JCM 13318</strain>
    </source>
</reference>
<comment type="caution">
    <text evidence="1">The sequence shown here is derived from an EMBL/GenBank/DDBJ whole genome shotgun (WGS) entry which is preliminary data.</text>
</comment>
<dbReference type="EMBL" id="BAAALX010000001">
    <property type="protein sequence ID" value="GAA1506752.1"/>
    <property type="molecule type" value="Genomic_DNA"/>
</dbReference>
<gene>
    <name evidence="1" type="ORF">GCM10009690_07090</name>
</gene>
<protein>
    <submittedName>
        <fullName evidence="1">Uncharacterized protein</fullName>
    </submittedName>
</protein>
<evidence type="ECO:0000313" key="2">
    <source>
        <dbReference type="Proteomes" id="UP001500177"/>
    </source>
</evidence>
<dbReference type="Proteomes" id="UP001500177">
    <property type="component" value="Unassembled WGS sequence"/>
</dbReference>
<proteinExistence type="predicted"/>
<organism evidence="1 2">
    <name type="scientific">Brevibacterium permense</name>
    <dbReference type="NCBI Taxonomy" id="234834"/>
    <lineage>
        <taxon>Bacteria</taxon>
        <taxon>Bacillati</taxon>
        <taxon>Actinomycetota</taxon>
        <taxon>Actinomycetes</taxon>
        <taxon>Micrococcales</taxon>
        <taxon>Brevibacteriaceae</taxon>
        <taxon>Brevibacterium</taxon>
    </lineage>
</organism>
<accession>A0ABP4KMZ2</accession>
<evidence type="ECO:0000313" key="1">
    <source>
        <dbReference type="EMBL" id="GAA1506752.1"/>
    </source>
</evidence>
<keyword evidence="2" id="KW-1185">Reference proteome</keyword>